<proteinExistence type="predicted"/>
<evidence type="ECO:0000313" key="2">
    <source>
        <dbReference type="Proteomes" id="UP001633002"/>
    </source>
</evidence>
<protein>
    <submittedName>
        <fullName evidence="1">Uncharacterized protein</fullName>
    </submittedName>
</protein>
<evidence type="ECO:0000313" key="1">
    <source>
        <dbReference type="EMBL" id="KAL3675860.1"/>
    </source>
</evidence>
<name>A0ABD3GCP5_9MARC</name>
<sequence>MLGVNKNDLFLRAVQPELQEKLEVRYVPVVSVLQEPVAAQPRPMVPKKEDTLMDELLKGMRGLSLKFSQLEGNKIGGDGRPARQAWVQRCIWCDALEHARRDCADF</sequence>
<accession>A0ABD3GCP5</accession>
<dbReference type="Proteomes" id="UP001633002">
    <property type="component" value="Unassembled WGS sequence"/>
</dbReference>
<comment type="caution">
    <text evidence="1">The sequence shown here is derived from an EMBL/GenBank/DDBJ whole genome shotgun (WGS) entry which is preliminary data.</text>
</comment>
<gene>
    <name evidence="1" type="ORF">R1sor_025808</name>
</gene>
<reference evidence="1 2" key="1">
    <citation type="submission" date="2024-09" db="EMBL/GenBank/DDBJ databases">
        <title>Chromosome-scale assembly of Riccia sorocarpa.</title>
        <authorList>
            <person name="Paukszto L."/>
        </authorList>
    </citation>
    <scope>NUCLEOTIDE SEQUENCE [LARGE SCALE GENOMIC DNA]</scope>
    <source>
        <strain evidence="1">LP-2024</strain>
        <tissue evidence="1">Aerial parts of the thallus</tissue>
    </source>
</reference>
<dbReference type="AlphaFoldDB" id="A0ABD3GCP5"/>
<dbReference type="EMBL" id="JBJQOH010000008">
    <property type="protein sequence ID" value="KAL3675860.1"/>
    <property type="molecule type" value="Genomic_DNA"/>
</dbReference>
<keyword evidence="2" id="KW-1185">Reference proteome</keyword>
<organism evidence="1 2">
    <name type="scientific">Riccia sorocarpa</name>
    <dbReference type="NCBI Taxonomy" id="122646"/>
    <lineage>
        <taxon>Eukaryota</taxon>
        <taxon>Viridiplantae</taxon>
        <taxon>Streptophyta</taxon>
        <taxon>Embryophyta</taxon>
        <taxon>Marchantiophyta</taxon>
        <taxon>Marchantiopsida</taxon>
        <taxon>Marchantiidae</taxon>
        <taxon>Marchantiales</taxon>
        <taxon>Ricciaceae</taxon>
        <taxon>Riccia</taxon>
    </lineage>
</organism>